<dbReference type="Pfam" id="PF00248">
    <property type="entry name" value="Aldo_ket_red"/>
    <property type="match status" value="1"/>
</dbReference>
<name>A0A069NHT6_9BURK</name>
<dbReference type="Gene3D" id="3.20.20.100">
    <property type="entry name" value="NADP-dependent oxidoreductase domain"/>
    <property type="match status" value="1"/>
</dbReference>
<dbReference type="Proteomes" id="UP000597138">
    <property type="component" value="Unassembled WGS sequence"/>
</dbReference>
<reference evidence="6" key="4">
    <citation type="submission" date="2024-05" db="EMBL/GenBank/DDBJ databases">
        <authorList>
            <person name="Sun Q."/>
            <person name="Zhou Y."/>
        </authorList>
    </citation>
    <scope>NUCLEOTIDE SEQUENCE</scope>
    <source>
        <strain evidence="6">CGMCC 1.11013</strain>
    </source>
</reference>
<reference evidence="9" key="3">
    <citation type="journal article" date="2019" name="Int. J. Syst. Evol. Microbiol.">
        <title>The Global Catalogue of Microorganisms (GCM) 10K type strain sequencing project: providing services to taxonomists for standard genome sequencing and annotation.</title>
        <authorList>
            <consortium name="The Broad Institute Genomics Platform"/>
            <consortium name="The Broad Institute Genome Sequencing Center for Infectious Disease"/>
            <person name="Wu L."/>
            <person name="Ma J."/>
        </authorList>
    </citation>
    <scope>NUCLEOTIDE SEQUENCE [LARGE SCALE GENOMIC DNA]</scope>
    <source>
        <strain evidence="9">CGMCC 1.11013</strain>
    </source>
</reference>
<reference evidence="6" key="1">
    <citation type="journal article" date="2014" name="Int. J. Syst. Evol. Microbiol.">
        <title>Complete genome of a new Firmicutes species belonging to the dominant human colonic microbiota ('Ruminococcus bicirculans') reveals two chromosomes and a selective capacity to utilize plant glucans.</title>
        <authorList>
            <consortium name="NISC Comparative Sequencing Program"/>
            <person name="Wegmann U."/>
            <person name="Louis P."/>
            <person name="Goesmann A."/>
            <person name="Henrissat B."/>
            <person name="Duncan S.H."/>
            <person name="Flint H.J."/>
        </authorList>
    </citation>
    <scope>NUCLEOTIDE SEQUENCE</scope>
    <source>
        <strain evidence="6">CGMCC 1.11013</strain>
    </source>
</reference>
<dbReference type="AlphaFoldDB" id="A0A069NHT6"/>
<keyword evidence="1" id="KW-0521">NADP</keyword>
<dbReference type="SUPFAM" id="SSF51430">
    <property type="entry name" value="NAD(P)-linked oxidoreductase"/>
    <property type="match status" value="1"/>
</dbReference>
<dbReference type="PANTHER" id="PTHR43364:SF17">
    <property type="entry name" value="ALDO KETO REDUCTASE"/>
    <property type="match status" value="1"/>
</dbReference>
<organism evidence="7 8">
    <name type="scientific">Caballeronia grimmiae</name>
    <dbReference type="NCBI Taxonomy" id="1071679"/>
    <lineage>
        <taxon>Bacteria</taxon>
        <taxon>Pseudomonadati</taxon>
        <taxon>Pseudomonadota</taxon>
        <taxon>Betaproteobacteria</taxon>
        <taxon>Burkholderiales</taxon>
        <taxon>Burkholderiaceae</taxon>
        <taxon>Caballeronia</taxon>
    </lineage>
</organism>
<dbReference type="EMBL" id="BMEG01000001">
    <property type="protein sequence ID" value="GGD52298.1"/>
    <property type="molecule type" value="Genomic_DNA"/>
</dbReference>
<evidence type="ECO:0000313" key="8">
    <source>
        <dbReference type="Proteomes" id="UP000027439"/>
    </source>
</evidence>
<proteinExistence type="inferred from homology"/>
<dbReference type="RefSeq" id="WP_035969566.1">
    <property type="nucleotide sequence ID" value="NZ_BMEG01000001.1"/>
</dbReference>
<dbReference type="NCBIfam" id="NF007912">
    <property type="entry name" value="PRK10625.1"/>
    <property type="match status" value="1"/>
</dbReference>
<evidence type="ECO:0000256" key="2">
    <source>
        <dbReference type="ARBA" id="ARBA00023002"/>
    </source>
</evidence>
<dbReference type="GO" id="GO:0016491">
    <property type="term" value="F:oxidoreductase activity"/>
    <property type="evidence" value="ECO:0007669"/>
    <property type="project" value="UniProtKB-KW"/>
</dbReference>
<evidence type="ECO:0000313" key="6">
    <source>
        <dbReference type="EMBL" id="GGD52298.1"/>
    </source>
</evidence>
<dbReference type="InterPro" id="IPR050523">
    <property type="entry name" value="AKR_Detox_Biosynth"/>
</dbReference>
<dbReference type="InterPro" id="IPR036812">
    <property type="entry name" value="NAD(P)_OxRdtase_dom_sf"/>
</dbReference>
<dbReference type="InterPro" id="IPR020471">
    <property type="entry name" value="AKR"/>
</dbReference>
<dbReference type="PANTHER" id="PTHR43364">
    <property type="entry name" value="NADH-SPECIFIC METHYLGLYOXAL REDUCTASE-RELATED"/>
    <property type="match status" value="1"/>
</dbReference>
<keyword evidence="2" id="KW-0560">Oxidoreductase</keyword>
<protein>
    <recommendedName>
        <fullName evidence="4">Protein tas</fullName>
    </recommendedName>
</protein>
<sequence>MKYRKLGDSGVDVSLIGLGTMTWGEQNTESEAHEQIDYALAQGVNLIDAAEMYPVPPRPETQGRTEEYIGTWLAKNAGKRGDIVLATKIAGPARQPHNPRHIRGAGNQFDRKNINEAIDSSLKRLQTDYVDLYQLHWPDRSTMTFGRGAYPYIDDEYTVPIEETLAALGDLVKAGKIRYVGVSNETPWGVAQFLRAAEKAGLPRIVSIQNPYSLVNRTYELGLSEFTHKEGIGLLAYSPLAFGWLSGKYEGGARPAGARITLFERFQRYSKPQAIAATTSYVELAKRHGLTPTQLALAFVNTRPFTTSTLIGATSMAQLQENVASVDIELSDEILAEIEALHERQPNPAP</sequence>
<reference evidence="7 8" key="2">
    <citation type="submission" date="2014-03" db="EMBL/GenBank/DDBJ databases">
        <title>Draft Genome Sequences of Four Burkholderia Strains.</title>
        <authorList>
            <person name="Liu X.Y."/>
            <person name="Li C.X."/>
            <person name="Xu J.H."/>
        </authorList>
    </citation>
    <scope>NUCLEOTIDE SEQUENCE [LARGE SCALE GENOMIC DNA]</scope>
    <source>
        <strain evidence="7 8">R27</strain>
    </source>
</reference>
<evidence type="ECO:0000256" key="4">
    <source>
        <dbReference type="ARBA" id="ARBA00070119"/>
    </source>
</evidence>
<evidence type="ECO:0000313" key="7">
    <source>
        <dbReference type="EMBL" id="KDR27747.1"/>
    </source>
</evidence>
<dbReference type="OrthoDB" id="5488419at2"/>
<evidence type="ECO:0000256" key="1">
    <source>
        <dbReference type="ARBA" id="ARBA00022857"/>
    </source>
</evidence>
<comment type="similarity">
    <text evidence="3">Belongs to the aldo/keto reductase family. Aldo/keto reductase 2 subfamily.</text>
</comment>
<feature type="domain" description="NADP-dependent oxidoreductase" evidence="5">
    <location>
        <begin position="16"/>
        <end position="342"/>
    </location>
</feature>
<dbReference type="STRING" id="1071679.BG57_22395"/>
<dbReference type="Proteomes" id="UP000027439">
    <property type="component" value="Unassembled WGS sequence"/>
</dbReference>
<dbReference type="eggNOG" id="COG0667">
    <property type="taxonomic scope" value="Bacteria"/>
</dbReference>
<evidence type="ECO:0000259" key="5">
    <source>
        <dbReference type="Pfam" id="PF00248"/>
    </source>
</evidence>
<comment type="caution">
    <text evidence="7">The sequence shown here is derived from an EMBL/GenBank/DDBJ whole genome shotgun (WGS) entry which is preliminary data.</text>
</comment>
<dbReference type="FunFam" id="3.20.20.100:FF:000005">
    <property type="entry name" value="NADP(H)-dependent aldo-keto reductase"/>
    <property type="match status" value="1"/>
</dbReference>
<dbReference type="InterPro" id="IPR023210">
    <property type="entry name" value="NADP_OxRdtase_dom"/>
</dbReference>
<keyword evidence="9" id="KW-1185">Reference proteome</keyword>
<dbReference type="PRINTS" id="PR00069">
    <property type="entry name" value="ALDKETRDTASE"/>
</dbReference>
<evidence type="ECO:0000256" key="3">
    <source>
        <dbReference type="ARBA" id="ARBA00038157"/>
    </source>
</evidence>
<gene>
    <name evidence="7" type="ORF">BG57_22395</name>
    <name evidence="6" type="ORF">GCM10010985_02520</name>
</gene>
<evidence type="ECO:0000313" key="9">
    <source>
        <dbReference type="Proteomes" id="UP000597138"/>
    </source>
</evidence>
<dbReference type="EMBL" id="JFHE01000040">
    <property type="protein sequence ID" value="KDR27747.1"/>
    <property type="molecule type" value="Genomic_DNA"/>
</dbReference>
<dbReference type="CDD" id="cd19094">
    <property type="entry name" value="AKR_Tas-like"/>
    <property type="match status" value="1"/>
</dbReference>
<accession>A0A069NHT6</accession>